<evidence type="ECO:0000313" key="2">
    <source>
        <dbReference type="EMBL" id="GAA4759487.1"/>
    </source>
</evidence>
<dbReference type="RefSeq" id="WP_264544322.1">
    <property type="nucleotide sequence ID" value="NZ_BAABIP010000007.1"/>
</dbReference>
<dbReference type="Proteomes" id="UP001500141">
    <property type="component" value="Unassembled WGS sequence"/>
</dbReference>
<evidence type="ECO:0008006" key="4">
    <source>
        <dbReference type="Google" id="ProtNLM"/>
    </source>
</evidence>
<keyword evidence="3" id="KW-1185">Reference proteome</keyword>
<gene>
    <name evidence="2" type="ORF">GCM10023230_04900</name>
</gene>
<sequence>MLNIKHISKTFQIAIALFLLIINSASCQDIKKTNDNYIVIDRQTNVISTDIKKTKSKTQKEDLHFSKELASKISENLFEKIDKIVISNENRLSPKKDTLNYFIYDFILKDVADIKKTETESIFGLKHIGIYEMPITCNTFLNGDKISCVCRRLYKSDFLKDEEFINTIKADTDTRLKEFNSK</sequence>
<reference evidence="3" key="1">
    <citation type="journal article" date="2019" name="Int. J. Syst. Evol. Microbiol.">
        <title>The Global Catalogue of Microorganisms (GCM) 10K type strain sequencing project: providing services to taxonomists for standard genome sequencing and annotation.</title>
        <authorList>
            <consortium name="The Broad Institute Genomics Platform"/>
            <consortium name="The Broad Institute Genome Sequencing Center for Infectious Disease"/>
            <person name="Wu L."/>
            <person name="Ma J."/>
        </authorList>
    </citation>
    <scope>NUCLEOTIDE SEQUENCE [LARGE SCALE GENOMIC DNA]</scope>
    <source>
        <strain evidence="3">JCM 18198</strain>
    </source>
</reference>
<dbReference type="EMBL" id="BAABIP010000007">
    <property type="protein sequence ID" value="GAA4759487.1"/>
    <property type="molecule type" value="Genomic_DNA"/>
</dbReference>
<keyword evidence="1" id="KW-0732">Signal</keyword>
<name>A0ABP8ZKW0_9FLAO</name>
<accession>A0ABP8ZKW0</accession>
<evidence type="ECO:0000256" key="1">
    <source>
        <dbReference type="SAM" id="SignalP"/>
    </source>
</evidence>
<protein>
    <recommendedName>
        <fullName evidence="4">Lipoprotein</fullName>
    </recommendedName>
</protein>
<proteinExistence type="predicted"/>
<organism evidence="2 3">
    <name type="scientific">Flavobacterium hankyongi</name>
    <dbReference type="NCBI Taxonomy" id="1176532"/>
    <lineage>
        <taxon>Bacteria</taxon>
        <taxon>Pseudomonadati</taxon>
        <taxon>Bacteroidota</taxon>
        <taxon>Flavobacteriia</taxon>
        <taxon>Flavobacteriales</taxon>
        <taxon>Flavobacteriaceae</taxon>
        <taxon>Flavobacterium</taxon>
    </lineage>
</organism>
<feature type="signal peptide" evidence="1">
    <location>
        <begin position="1"/>
        <end position="27"/>
    </location>
</feature>
<evidence type="ECO:0000313" key="3">
    <source>
        <dbReference type="Proteomes" id="UP001500141"/>
    </source>
</evidence>
<comment type="caution">
    <text evidence="2">The sequence shown here is derived from an EMBL/GenBank/DDBJ whole genome shotgun (WGS) entry which is preliminary data.</text>
</comment>
<feature type="chain" id="PRO_5046139786" description="Lipoprotein" evidence="1">
    <location>
        <begin position="28"/>
        <end position="182"/>
    </location>
</feature>